<name>A0A1L0BEN1_9ASCO</name>
<accession>A0A1L0BEN1</accession>
<proteinExistence type="predicted"/>
<reference evidence="1 2" key="1">
    <citation type="submission" date="2016-10" db="EMBL/GenBank/DDBJ databases">
        <authorList>
            <person name="de Groot N.N."/>
        </authorList>
    </citation>
    <scope>NUCLEOTIDE SEQUENCE [LARGE SCALE GENOMIC DNA]</scope>
    <source>
        <strain evidence="1 2">PYCC 4715</strain>
    </source>
</reference>
<gene>
    <name evidence="1" type="ORF">SAMEA4029009_CIC11G00000000956</name>
</gene>
<sequence>MSVSKQQQEIIDNVVSSFLKTNDTLAKQYLKLRQNVVNLSSKITSEITTSGKINAELLFELKKLDVESSQVSQAYDIYLTRLKDTLKYAETYKPLYLLKLEQQYVALTDAKDSFTTNIAIIRDQSKPIVEKMAKIVASFDKGISYKPGSRARGADILTGKSSNPNPDSTLIDYASTVFEKNTLEEMFVDVDKKLRQLRTVDEINDESSEAKSNEPAPSINIGKYLDETLQNNRAYLRLSDSKYSYDITRTTSVNVGSTSMSLDDCNTAIESLIKEIQGLVEGGALAKERWMSNARKLEVVQTVLQSLEETEMEVDG</sequence>
<protein>
    <submittedName>
        <fullName evidence="1">CIC11C00000000956</fullName>
    </submittedName>
</protein>
<organism evidence="1 2">
    <name type="scientific">Sungouiella intermedia</name>
    <dbReference type="NCBI Taxonomy" id="45354"/>
    <lineage>
        <taxon>Eukaryota</taxon>
        <taxon>Fungi</taxon>
        <taxon>Dikarya</taxon>
        <taxon>Ascomycota</taxon>
        <taxon>Saccharomycotina</taxon>
        <taxon>Pichiomycetes</taxon>
        <taxon>Metschnikowiaceae</taxon>
        <taxon>Sungouiella</taxon>
    </lineage>
</organism>
<evidence type="ECO:0000313" key="2">
    <source>
        <dbReference type="Proteomes" id="UP000182259"/>
    </source>
</evidence>
<evidence type="ECO:0000313" key="1">
    <source>
        <dbReference type="EMBL" id="SGZ48719.1"/>
    </source>
</evidence>
<dbReference type="Proteomes" id="UP000182259">
    <property type="component" value="Chromosome I"/>
</dbReference>
<dbReference type="AlphaFoldDB" id="A0A1L0BEN1"/>
<dbReference type="EMBL" id="LT635764">
    <property type="protein sequence ID" value="SGZ48719.1"/>
    <property type="molecule type" value="Genomic_DNA"/>
</dbReference>